<dbReference type="STRING" id="71717.A0A4Y7TYN7"/>
<reference evidence="2 3" key="1">
    <citation type="journal article" date="2019" name="Nat. Ecol. Evol.">
        <title>Megaphylogeny resolves global patterns of mushroom evolution.</title>
        <authorList>
            <person name="Varga T."/>
            <person name="Krizsan K."/>
            <person name="Foldi C."/>
            <person name="Dima B."/>
            <person name="Sanchez-Garcia M."/>
            <person name="Sanchez-Ramirez S."/>
            <person name="Szollosi G.J."/>
            <person name="Szarkandi J.G."/>
            <person name="Papp V."/>
            <person name="Albert L."/>
            <person name="Andreopoulos W."/>
            <person name="Angelini C."/>
            <person name="Antonin V."/>
            <person name="Barry K.W."/>
            <person name="Bougher N.L."/>
            <person name="Buchanan P."/>
            <person name="Buyck B."/>
            <person name="Bense V."/>
            <person name="Catcheside P."/>
            <person name="Chovatia M."/>
            <person name="Cooper J."/>
            <person name="Damon W."/>
            <person name="Desjardin D."/>
            <person name="Finy P."/>
            <person name="Geml J."/>
            <person name="Haridas S."/>
            <person name="Hughes K."/>
            <person name="Justo A."/>
            <person name="Karasinski D."/>
            <person name="Kautmanova I."/>
            <person name="Kiss B."/>
            <person name="Kocsube S."/>
            <person name="Kotiranta H."/>
            <person name="LaButti K.M."/>
            <person name="Lechner B.E."/>
            <person name="Liimatainen K."/>
            <person name="Lipzen A."/>
            <person name="Lukacs Z."/>
            <person name="Mihaltcheva S."/>
            <person name="Morgado L.N."/>
            <person name="Niskanen T."/>
            <person name="Noordeloos M.E."/>
            <person name="Ohm R.A."/>
            <person name="Ortiz-Santana B."/>
            <person name="Ovrebo C."/>
            <person name="Racz N."/>
            <person name="Riley R."/>
            <person name="Savchenko A."/>
            <person name="Shiryaev A."/>
            <person name="Soop K."/>
            <person name="Spirin V."/>
            <person name="Szebenyi C."/>
            <person name="Tomsovsky M."/>
            <person name="Tulloss R.E."/>
            <person name="Uehling J."/>
            <person name="Grigoriev I.V."/>
            <person name="Vagvolgyi C."/>
            <person name="Papp T."/>
            <person name="Martin F.M."/>
            <person name="Miettinen O."/>
            <person name="Hibbett D.S."/>
            <person name="Nagy L.G."/>
        </authorList>
    </citation>
    <scope>NUCLEOTIDE SEQUENCE [LARGE SCALE GENOMIC DNA]</scope>
    <source>
        <strain evidence="2 3">FP101781</strain>
    </source>
</reference>
<proteinExistence type="predicted"/>
<name>A0A4Y7TYN7_COPMI</name>
<evidence type="ECO:0000313" key="3">
    <source>
        <dbReference type="Proteomes" id="UP000298030"/>
    </source>
</evidence>
<dbReference type="OrthoDB" id="3362817at2759"/>
<feature type="compositionally biased region" description="Basic and acidic residues" evidence="1">
    <location>
        <begin position="68"/>
        <end position="84"/>
    </location>
</feature>
<dbReference type="AlphaFoldDB" id="A0A4Y7TYN7"/>
<protein>
    <submittedName>
        <fullName evidence="2">Uncharacterized protein</fullName>
    </submittedName>
</protein>
<evidence type="ECO:0000256" key="1">
    <source>
        <dbReference type="SAM" id="MobiDB-lite"/>
    </source>
</evidence>
<evidence type="ECO:0000313" key="2">
    <source>
        <dbReference type="EMBL" id="TEB39275.1"/>
    </source>
</evidence>
<sequence length="684" mass="76721">MLRTLATNLQHEARLAVSASRLAPRRTLHASRQRLNDSSATLPPEIPEHSEAAAGPTVKEKKPRKKREQKEPKEAKPKKEKTPNEPKPVVKSVLQEGKLLQQLRDIERPGQSISLEDSLIPTSIHPEYPGEYERRLNNLDKHFNKQQMYDVLKLYDIRRPSSKSSKKRYASLVLEKWGWPRPGTHDRTIITRDFPLKTSEALLLMMHESRQFAEWLRKKNVKVRLEIVASTFASPIKATFSNDQLLQISKGCLAVAENFDDGQSCSCSCLQGECATHSDAKTYSVANILRQTSLPNPRCSTIKFQKRQPLQKPALYSVLPFSPVTTTSVSADDIPTFRIERANGRVGSPVDELAPVVSDISLGSLSGVDPTTLELQQWLRGLKTSTSAKMTVAASPGHVVVEPTEERAFIISPPLPGQLELDAIVEWVRRPNKHQSKFHPFVPKTVFEFPSVSSRSVQRLIYSEADPTSESGEDTTLRCEMWIDSADLQGSHPAPVFGMSLPIENTWAQWRATCEKRTSSVLDVLIPDRAADLRFTAAAVSSLKDEEFPDPLKEFIVRMHDTYQQQLQDDGSEYLPSIGDPPLTIYHQGKRFVLTSFKNVRVNGKHATSEAITKPLEITTENVVDIDNNMTSGNAFCHVSCDPEMTEIQWEHFLKNCTWLTHAGVSKISPPIFEEDLVGGVSPW</sequence>
<keyword evidence="3" id="KW-1185">Reference proteome</keyword>
<accession>A0A4Y7TYN7</accession>
<comment type="caution">
    <text evidence="2">The sequence shown here is derived from an EMBL/GenBank/DDBJ whole genome shotgun (WGS) entry which is preliminary data.</text>
</comment>
<dbReference type="Proteomes" id="UP000298030">
    <property type="component" value="Unassembled WGS sequence"/>
</dbReference>
<feature type="region of interest" description="Disordered" evidence="1">
    <location>
        <begin position="26"/>
        <end position="89"/>
    </location>
</feature>
<dbReference type="EMBL" id="QPFP01000002">
    <property type="protein sequence ID" value="TEB39275.1"/>
    <property type="molecule type" value="Genomic_DNA"/>
</dbReference>
<organism evidence="2 3">
    <name type="scientific">Coprinellus micaceus</name>
    <name type="common">Glistening ink-cap mushroom</name>
    <name type="synonym">Coprinus micaceus</name>
    <dbReference type="NCBI Taxonomy" id="71717"/>
    <lineage>
        <taxon>Eukaryota</taxon>
        <taxon>Fungi</taxon>
        <taxon>Dikarya</taxon>
        <taxon>Basidiomycota</taxon>
        <taxon>Agaricomycotina</taxon>
        <taxon>Agaricomycetes</taxon>
        <taxon>Agaricomycetidae</taxon>
        <taxon>Agaricales</taxon>
        <taxon>Agaricineae</taxon>
        <taxon>Psathyrellaceae</taxon>
        <taxon>Coprinellus</taxon>
    </lineage>
</organism>
<gene>
    <name evidence="2" type="ORF">FA13DRAFT_1725257</name>
</gene>